<feature type="compositionally biased region" description="Polar residues" evidence="1">
    <location>
        <begin position="15"/>
        <end position="28"/>
    </location>
</feature>
<reference evidence="2 3" key="1">
    <citation type="submission" date="2015-07" db="EMBL/GenBank/DDBJ databases">
        <title>The genome of Dufourea novaeangliae.</title>
        <authorList>
            <person name="Pan H."/>
            <person name="Kapheim K."/>
        </authorList>
    </citation>
    <scope>NUCLEOTIDE SEQUENCE [LARGE SCALE GENOMIC DNA]</scope>
    <source>
        <strain evidence="2">0120121106</strain>
        <tissue evidence="2">Whole body</tissue>
    </source>
</reference>
<evidence type="ECO:0000256" key="1">
    <source>
        <dbReference type="SAM" id="MobiDB-lite"/>
    </source>
</evidence>
<protein>
    <submittedName>
        <fullName evidence="2">Uncharacterized protein</fullName>
    </submittedName>
</protein>
<evidence type="ECO:0000313" key="2">
    <source>
        <dbReference type="EMBL" id="KZC06064.1"/>
    </source>
</evidence>
<organism evidence="2 3">
    <name type="scientific">Dufourea novaeangliae</name>
    <name type="common">Sweat bee</name>
    <dbReference type="NCBI Taxonomy" id="178035"/>
    <lineage>
        <taxon>Eukaryota</taxon>
        <taxon>Metazoa</taxon>
        <taxon>Ecdysozoa</taxon>
        <taxon>Arthropoda</taxon>
        <taxon>Hexapoda</taxon>
        <taxon>Insecta</taxon>
        <taxon>Pterygota</taxon>
        <taxon>Neoptera</taxon>
        <taxon>Endopterygota</taxon>
        <taxon>Hymenoptera</taxon>
        <taxon>Apocrita</taxon>
        <taxon>Aculeata</taxon>
        <taxon>Apoidea</taxon>
        <taxon>Anthophila</taxon>
        <taxon>Halictidae</taxon>
        <taxon>Rophitinae</taxon>
        <taxon>Dufourea</taxon>
    </lineage>
</organism>
<gene>
    <name evidence="2" type="ORF">WN55_07150</name>
</gene>
<proteinExistence type="predicted"/>
<dbReference type="AlphaFoldDB" id="A0A154P400"/>
<dbReference type="EMBL" id="KQ434804">
    <property type="protein sequence ID" value="KZC06064.1"/>
    <property type="molecule type" value="Genomic_DNA"/>
</dbReference>
<evidence type="ECO:0000313" key="3">
    <source>
        <dbReference type="Proteomes" id="UP000076502"/>
    </source>
</evidence>
<keyword evidence="3" id="KW-1185">Reference proteome</keyword>
<name>A0A154P400_DUFNO</name>
<feature type="region of interest" description="Disordered" evidence="1">
    <location>
        <begin position="1"/>
        <end position="58"/>
    </location>
</feature>
<accession>A0A154P400</accession>
<dbReference type="Proteomes" id="UP000076502">
    <property type="component" value="Unassembled WGS sequence"/>
</dbReference>
<sequence>MANHRNSLGGKEAQGSYTTRRASMSTGRGQIRGHGVVRSMAGKKGGIPFPDPRLDTTGFSRGAERVQVFVISIIQ</sequence>